<dbReference type="KEGG" id="stur:STURON_00597"/>
<name>A0A0K1P695_9MOLU</name>
<organism evidence="1 2">
    <name type="scientific">Spiroplasma turonicum</name>
    <dbReference type="NCBI Taxonomy" id="216946"/>
    <lineage>
        <taxon>Bacteria</taxon>
        <taxon>Bacillati</taxon>
        <taxon>Mycoplasmatota</taxon>
        <taxon>Mollicutes</taxon>
        <taxon>Entomoplasmatales</taxon>
        <taxon>Spiroplasmataceae</taxon>
        <taxon>Spiroplasma</taxon>
    </lineage>
</organism>
<gene>
    <name evidence="1" type="ORF">STURON_00597</name>
</gene>
<evidence type="ECO:0000313" key="2">
    <source>
        <dbReference type="Proteomes" id="UP000067243"/>
    </source>
</evidence>
<dbReference type="RefSeq" id="WP_075048430.1">
    <property type="nucleotide sequence ID" value="NZ_CP012328.1"/>
</dbReference>
<dbReference type="Proteomes" id="UP000067243">
    <property type="component" value="Chromosome"/>
</dbReference>
<proteinExistence type="predicted"/>
<keyword evidence="2" id="KW-1185">Reference proteome</keyword>
<protein>
    <submittedName>
        <fullName evidence="1">Uncharacterized protein</fullName>
    </submittedName>
</protein>
<sequence>MSKNLTVEQWLKIINIYKNEGIRIAELEYRIIKSKVLKHSCEIRKRTKRKAKLVNIYGMTSLTRKKGSGRYKKRYDSDIPGIIDDLNEEQKREIIEDWIKKKRDEQERQSINKIKTLNTTLKARIILMHRTSFYKKMC</sequence>
<reference evidence="1 2" key="1">
    <citation type="journal article" date="2015" name="Genome Announc.">
        <title>Complete Genome Sequence of Spiroplasma turonicum Strain Tab4cT, a Parasite of a Horse Fly, Haematopota sp. (Diptera: Tabanidae).</title>
        <authorList>
            <person name="Davis R.E."/>
            <person name="Shao J."/>
            <person name="Zhao Y."/>
            <person name="Gasparich G.E."/>
            <person name="Gaynor B.J."/>
            <person name="Donofrio N."/>
        </authorList>
    </citation>
    <scope>NUCLEOTIDE SEQUENCE [LARGE SCALE GENOMIC DNA]</scope>
    <source>
        <strain evidence="1 2">Tab4c</strain>
    </source>
</reference>
<dbReference type="PATRIC" id="fig|216946.3.peg.602"/>
<evidence type="ECO:0000313" key="1">
    <source>
        <dbReference type="EMBL" id="AKU79843.1"/>
    </source>
</evidence>
<dbReference type="OrthoDB" id="392049at2"/>
<dbReference type="AlphaFoldDB" id="A0A0K1P695"/>
<dbReference type="STRING" id="216946.STURO_v1c05930"/>
<accession>A0A0K1P695</accession>
<dbReference type="EMBL" id="CP012328">
    <property type="protein sequence ID" value="AKU79843.1"/>
    <property type="molecule type" value="Genomic_DNA"/>
</dbReference>